<dbReference type="Gene3D" id="3.40.50.150">
    <property type="entry name" value="Vaccinia Virus protein VP39"/>
    <property type="match status" value="1"/>
</dbReference>
<dbReference type="RefSeq" id="WP_257911588.1">
    <property type="nucleotide sequence ID" value="NZ_JANPWE010000001.1"/>
</dbReference>
<dbReference type="PIRSF" id="PIRSF018637">
    <property type="entry name" value="TrmK"/>
    <property type="match status" value="1"/>
</dbReference>
<protein>
    <submittedName>
        <fullName evidence="1">Class I SAM-dependent methyltransferase</fullName>
    </submittedName>
</protein>
<keyword evidence="1" id="KW-0808">Transferase</keyword>
<comment type="caution">
    <text evidence="1">The sequence shown here is derived from an EMBL/GenBank/DDBJ whole genome shotgun (WGS) entry which is preliminary data.</text>
</comment>
<dbReference type="InterPro" id="IPR006901">
    <property type="entry name" value="TrmK"/>
</dbReference>
<dbReference type="GO" id="GO:0008168">
    <property type="term" value="F:methyltransferase activity"/>
    <property type="evidence" value="ECO:0007669"/>
    <property type="project" value="UniProtKB-KW"/>
</dbReference>
<keyword evidence="2" id="KW-1185">Reference proteome</keyword>
<proteinExistence type="predicted"/>
<dbReference type="GO" id="GO:0032259">
    <property type="term" value="P:methylation"/>
    <property type="evidence" value="ECO:0007669"/>
    <property type="project" value="UniProtKB-KW"/>
</dbReference>
<evidence type="ECO:0000313" key="2">
    <source>
        <dbReference type="Proteomes" id="UP001524944"/>
    </source>
</evidence>
<dbReference type="PANTHER" id="PTHR38451">
    <property type="entry name" value="TRNA (ADENINE(22)-N(1))-METHYLTRANSFERASE"/>
    <property type="match status" value="1"/>
</dbReference>
<dbReference type="Proteomes" id="UP001524944">
    <property type="component" value="Unassembled WGS sequence"/>
</dbReference>
<name>A0ABT1XZP7_9FIRM</name>
<dbReference type="EMBL" id="JANPWE010000001">
    <property type="protein sequence ID" value="MCR6544094.1"/>
    <property type="molecule type" value="Genomic_DNA"/>
</dbReference>
<accession>A0ABT1XZP7</accession>
<reference evidence="1 2" key="1">
    <citation type="submission" date="2022-08" db="EMBL/GenBank/DDBJ databases">
        <title>Proteogenomics of the novel Dehalobacterium formicoaceticum strain EZ94 highlights a key role of methyltransferases during anaerobic dichloromethane degradation.</title>
        <authorList>
            <person name="Wasmund K."/>
        </authorList>
    </citation>
    <scope>NUCLEOTIDE SEQUENCE [LARGE SCALE GENOMIC DNA]</scope>
    <source>
        <strain evidence="1 2">EZ94</strain>
    </source>
</reference>
<dbReference type="InterPro" id="IPR029063">
    <property type="entry name" value="SAM-dependent_MTases_sf"/>
</dbReference>
<gene>
    <name evidence="1" type="ORF">NVS47_00925</name>
</gene>
<keyword evidence="1" id="KW-0489">Methyltransferase</keyword>
<evidence type="ECO:0000313" key="1">
    <source>
        <dbReference type="EMBL" id="MCR6544094.1"/>
    </source>
</evidence>
<dbReference type="SUPFAM" id="SSF53335">
    <property type="entry name" value="S-adenosyl-L-methionine-dependent methyltransferases"/>
    <property type="match status" value="1"/>
</dbReference>
<dbReference type="Gene3D" id="1.10.287.1890">
    <property type="match status" value="1"/>
</dbReference>
<dbReference type="Pfam" id="PF12847">
    <property type="entry name" value="Methyltransf_18"/>
    <property type="match status" value="1"/>
</dbReference>
<dbReference type="PANTHER" id="PTHR38451:SF1">
    <property type="entry name" value="TRNA (ADENINE(22)-N(1))-METHYLTRANSFERASE"/>
    <property type="match status" value="1"/>
</dbReference>
<organism evidence="1 2">
    <name type="scientific">Dehalobacterium formicoaceticum</name>
    <dbReference type="NCBI Taxonomy" id="51515"/>
    <lineage>
        <taxon>Bacteria</taxon>
        <taxon>Bacillati</taxon>
        <taxon>Bacillota</taxon>
        <taxon>Clostridia</taxon>
        <taxon>Eubacteriales</taxon>
        <taxon>Peptococcaceae</taxon>
        <taxon>Dehalobacterium</taxon>
    </lineage>
</organism>
<sequence length="230" mass="25303">MQIKLSERLAAVAGFVPTGSVVADIGTDHGYLPAHLIMEGISPYVIAADVHEPPLTKASQLVSLLSIDKKVSLRLGDGLQVLTPGEAQVIVIAGIGALTMIHILSASPAVLGQTQRLVLQPMRDVVKLREWLVENNWRIVDEELVYEGDLFYEIIAAEPGRSTLTLEEMEFGPVLLKKKHLLLKAYLGEKLRILKDIYQALDDAAHPKGQVQKEEMKEKIAGMERVRASL</sequence>